<keyword evidence="2" id="KW-0223">Dioxygenase</keyword>
<dbReference type="SUPFAM" id="SSF54593">
    <property type="entry name" value="Glyoxalase/Bleomycin resistance protein/Dihydroxybiphenyl dioxygenase"/>
    <property type="match status" value="1"/>
</dbReference>
<dbReference type="Proteomes" id="UP000190989">
    <property type="component" value="Unassembled WGS sequence"/>
</dbReference>
<accession>A0A1U6HNL7</accession>
<evidence type="ECO:0000313" key="2">
    <source>
        <dbReference type="EMBL" id="SLJ97339.1"/>
    </source>
</evidence>
<keyword evidence="3" id="KW-1185">Reference proteome</keyword>
<dbReference type="PROSITE" id="PS51819">
    <property type="entry name" value="VOC"/>
    <property type="match status" value="1"/>
</dbReference>
<organism evidence="2 3">
    <name type="scientific">Novosphingobium mathurense</name>
    <dbReference type="NCBI Taxonomy" id="428990"/>
    <lineage>
        <taxon>Bacteria</taxon>
        <taxon>Pseudomonadati</taxon>
        <taxon>Pseudomonadota</taxon>
        <taxon>Alphaproteobacteria</taxon>
        <taxon>Sphingomonadales</taxon>
        <taxon>Sphingomonadaceae</taxon>
        <taxon>Novosphingobium</taxon>
    </lineage>
</organism>
<dbReference type="InterPro" id="IPR004360">
    <property type="entry name" value="Glyas_Fos-R_dOase_dom"/>
</dbReference>
<sequence>MNSPFMAFETRVRARVVALDHFNVIVSDLDRSEAFYRDVLSLESCAPPAPLTREMARWIYNSDERPILHLNAQDAPRAMDRDMTPGPTGALHHIALRCEGFDEIRDRLEDRGLRYESNVILSIGLRQIFVHDPDGVLLELNFFDE</sequence>
<dbReference type="EMBL" id="FVZE01000002">
    <property type="protein sequence ID" value="SLJ97339.1"/>
    <property type="molecule type" value="Genomic_DNA"/>
</dbReference>
<dbReference type="PANTHER" id="PTHR46142">
    <property type="match status" value="1"/>
</dbReference>
<dbReference type="Pfam" id="PF00903">
    <property type="entry name" value="Glyoxalase"/>
    <property type="match status" value="1"/>
</dbReference>
<dbReference type="Gene3D" id="3.10.180.10">
    <property type="entry name" value="2,3-Dihydroxybiphenyl 1,2-Dioxygenase, domain 1"/>
    <property type="match status" value="1"/>
</dbReference>
<evidence type="ECO:0000259" key="1">
    <source>
        <dbReference type="PROSITE" id="PS51819"/>
    </source>
</evidence>
<dbReference type="PANTHER" id="PTHR46142:SF3">
    <property type="entry name" value="F18B13.24 PROTEIN"/>
    <property type="match status" value="1"/>
</dbReference>
<reference evidence="3" key="1">
    <citation type="submission" date="2017-02" db="EMBL/GenBank/DDBJ databases">
        <authorList>
            <person name="Varghese N."/>
            <person name="Submissions S."/>
        </authorList>
    </citation>
    <scope>NUCLEOTIDE SEQUENCE [LARGE SCALE GENOMIC DNA]</scope>
    <source>
        <strain evidence="3">SM117</strain>
    </source>
</reference>
<dbReference type="AlphaFoldDB" id="A0A1U6HNL7"/>
<dbReference type="InterPro" id="IPR037523">
    <property type="entry name" value="VOC_core"/>
</dbReference>
<name>A0A1U6HNL7_9SPHN</name>
<dbReference type="GO" id="GO:0051213">
    <property type="term" value="F:dioxygenase activity"/>
    <property type="evidence" value="ECO:0007669"/>
    <property type="project" value="UniProtKB-KW"/>
</dbReference>
<protein>
    <submittedName>
        <fullName evidence="2">Catechol 2,3-dioxygenase</fullName>
    </submittedName>
</protein>
<dbReference type="STRING" id="428990.SAMN06295987_102826"/>
<dbReference type="RefSeq" id="WP_231634769.1">
    <property type="nucleotide sequence ID" value="NZ_FVZE01000002.1"/>
</dbReference>
<evidence type="ECO:0000313" key="3">
    <source>
        <dbReference type="Proteomes" id="UP000190989"/>
    </source>
</evidence>
<proteinExistence type="predicted"/>
<keyword evidence="2" id="KW-0560">Oxidoreductase</keyword>
<gene>
    <name evidence="2" type="ORF">SAMN06295987_102826</name>
</gene>
<feature type="domain" description="VOC" evidence="1">
    <location>
        <begin position="18"/>
        <end position="143"/>
    </location>
</feature>
<dbReference type="InterPro" id="IPR029068">
    <property type="entry name" value="Glyas_Bleomycin-R_OHBP_Dase"/>
</dbReference>